<keyword evidence="1" id="KW-0677">Repeat</keyword>
<sequence length="486" mass="54944">MLNVMKKCALSLLSVLLLCLTVGDMRTAKAESYTPDAYNYSFWGDAVPSPEAYSAIDLLDGERLGIGAFSEPSDMQVTEDLEIYILDSGNNRVVILDDQFELVQEITSFTIEGESSTFANPQGIFVNDEQHLFIADSGNRRVVHLNQDFELVKIIDNPQSELLNDQFTFTPMKVVVDFADRVFVMADGVFDGFMEFSVDGQFTTFIGANRVRVDPIEYLWKRFATREQRSQMVMYVPTEFTSLDIDERGFVYATTADNSLDVIKKLNARGDDILRREGYFSPYGDVLFARNSGPSRLIDISVADSEIYSVLDARKGRVFTYNGDGHLMYVFGGLGNKIGEFRTPVAIERSGDQFLVLDRELGEITIFTATEYGQTLNEAVRSYESGDEEKAQLLYSEAVQMNMNLEFAYTGIGKALLRQDEYEAAMNQFERSLDQSNYSKAYLLFRNQELREHFSLIMTGIIVVGLTITAFVIYRKKTRKNRGASV</sequence>
<evidence type="ECO:0000313" key="7">
    <source>
        <dbReference type="Proteomes" id="UP001418796"/>
    </source>
</evidence>
<dbReference type="InterPro" id="IPR011042">
    <property type="entry name" value="6-blade_b-propeller_TolB-like"/>
</dbReference>
<keyword evidence="4" id="KW-0472">Membrane</keyword>
<reference evidence="6 7" key="1">
    <citation type="submission" date="2024-03" db="EMBL/GenBank/DDBJ databases">
        <title>Bacilli Hybrid Assemblies.</title>
        <authorList>
            <person name="Kovac J."/>
        </authorList>
    </citation>
    <scope>NUCLEOTIDE SEQUENCE [LARGE SCALE GENOMIC DNA]</scope>
    <source>
        <strain evidence="6 7">FSL R7-0666</strain>
    </source>
</reference>
<gene>
    <name evidence="6" type="ORF">MKY91_18995</name>
</gene>
<evidence type="ECO:0000256" key="5">
    <source>
        <dbReference type="SAM" id="SignalP"/>
    </source>
</evidence>
<evidence type="ECO:0000256" key="4">
    <source>
        <dbReference type="SAM" id="Phobius"/>
    </source>
</evidence>
<feature type="repeat" description="TPR" evidence="2">
    <location>
        <begin position="406"/>
        <end position="439"/>
    </location>
</feature>
<proteinExistence type="predicted"/>
<evidence type="ECO:0000256" key="2">
    <source>
        <dbReference type="PROSITE-ProRule" id="PRU00339"/>
    </source>
</evidence>
<dbReference type="RefSeq" id="WP_343131839.1">
    <property type="nucleotide sequence ID" value="NZ_JBCITK010000001.1"/>
</dbReference>
<keyword evidence="4" id="KW-1133">Transmembrane helix</keyword>
<comment type="caution">
    <text evidence="6">The sequence shown here is derived from an EMBL/GenBank/DDBJ whole genome shotgun (WGS) entry which is preliminary data.</text>
</comment>
<dbReference type="Proteomes" id="UP001418796">
    <property type="component" value="Unassembled WGS sequence"/>
</dbReference>
<dbReference type="Gene3D" id="2.120.10.30">
    <property type="entry name" value="TolB, C-terminal domain"/>
    <property type="match status" value="1"/>
</dbReference>
<feature type="signal peptide" evidence="5">
    <location>
        <begin position="1"/>
        <end position="30"/>
    </location>
</feature>
<evidence type="ECO:0000256" key="1">
    <source>
        <dbReference type="ARBA" id="ARBA00022737"/>
    </source>
</evidence>
<dbReference type="InterPro" id="IPR011990">
    <property type="entry name" value="TPR-like_helical_dom_sf"/>
</dbReference>
<protein>
    <recommendedName>
        <fullName evidence="8">SMP-30/Gluconolactonase/LRE-like region domain-containing protein</fullName>
    </recommendedName>
</protein>
<dbReference type="PROSITE" id="PS50005">
    <property type="entry name" value="TPR"/>
    <property type="match status" value="1"/>
</dbReference>
<keyword evidence="7" id="KW-1185">Reference proteome</keyword>
<dbReference type="SUPFAM" id="SSF101898">
    <property type="entry name" value="NHL repeat"/>
    <property type="match status" value="1"/>
</dbReference>
<name>A0ABU9VMW3_9BACI</name>
<dbReference type="InterPro" id="IPR019734">
    <property type="entry name" value="TPR_rpt"/>
</dbReference>
<organism evidence="6 7">
    <name type="scientific">Alkalicoccobacillus gibsonii</name>
    <dbReference type="NCBI Taxonomy" id="79881"/>
    <lineage>
        <taxon>Bacteria</taxon>
        <taxon>Bacillati</taxon>
        <taxon>Bacillota</taxon>
        <taxon>Bacilli</taxon>
        <taxon>Bacillales</taxon>
        <taxon>Bacillaceae</taxon>
        <taxon>Alkalicoccobacillus</taxon>
    </lineage>
</organism>
<dbReference type="EMBL" id="JBCITK010000001">
    <property type="protein sequence ID" value="MEN0645254.1"/>
    <property type="molecule type" value="Genomic_DNA"/>
</dbReference>
<feature type="chain" id="PRO_5045845928" description="SMP-30/Gluconolactonase/LRE-like region domain-containing protein" evidence="5">
    <location>
        <begin position="31"/>
        <end position="486"/>
    </location>
</feature>
<dbReference type="InterPro" id="IPR001258">
    <property type="entry name" value="NHL_repeat"/>
</dbReference>
<dbReference type="PROSITE" id="PS51125">
    <property type="entry name" value="NHL"/>
    <property type="match status" value="1"/>
</dbReference>
<feature type="transmembrane region" description="Helical" evidence="4">
    <location>
        <begin position="454"/>
        <end position="474"/>
    </location>
</feature>
<keyword evidence="2" id="KW-0802">TPR repeat</keyword>
<evidence type="ECO:0008006" key="8">
    <source>
        <dbReference type="Google" id="ProtNLM"/>
    </source>
</evidence>
<dbReference type="Gene3D" id="1.25.40.10">
    <property type="entry name" value="Tetratricopeptide repeat domain"/>
    <property type="match status" value="1"/>
</dbReference>
<dbReference type="SUPFAM" id="SSF48452">
    <property type="entry name" value="TPR-like"/>
    <property type="match status" value="1"/>
</dbReference>
<keyword evidence="4" id="KW-0812">Transmembrane</keyword>
<dbReference type="PANTHER" id="PTHR24104">
    <property type="entry name" value="E3 UBIQUITIN-PROTEIN LIGASE NHLRC1-RELATED"/>
    <property type="match status" value="1"/>
</dbReference>
<keyword evidence="5" id="KW-0732">Signal</keyword>
<feature type="repeat" description="NHL" evidence="3">
    <location>
        <begin position="118"/>
        <end position="148"/>
    </location>
</feature>
<dbReference type="InterPro" id="IPR050952">
    <property type="entry name" value="TRIM-NHL_E3_ligases"/>
</dbReference>
<evidence type="ECO:0000313" key="6">
    <source>
        <dbReference type="EMBL" id="MEN0645254.1"/>
    </source>
</evidence>
<evidence type="ECO:0000256" key="3">
    <source>
        <dbReference type="PROSITE-ProRule" id="PRU00504"/>
    </source>
</evidence>
<accession>A0ABU9VMW3</accession>